<comment type="catalytic activity">
    <reaction evidence="5">
        <text>octanoyl-[ACP] + L-lysyl-[protein] = N(6)-octanoyl-L-lysyl-[protein] + holo-[ACP] + H(+)</text>
        <dbReference type="Rhea" id="RHEA:17665"/>
        <dbReference type="Rhea" id="RHEA-COMP:9636"/>
        <dbReference type="Rhea" id="RHEA-COMP:9685"/>
        <dbReference type="Rhea" id="RHEA-COMP:9752"/>
        <dbReference type="Rhea" id="RHEA-COMP:9928"/>
        <dbReference type="ChEBI" id="CHEBI:15378"/>
        <dbReference type="ChEBI" id="CHEBI:29969"/>
        <dbReference type="ChEBI" id="CHEBI:64479"/>
        <dbReference type="ChEBI" id="CHEBI:78463"/>
        <dbReference type="ChEBI" id="CHEBI:78809"/>
        <dbReference type="EC" id="2.3.1.181"/>
    </reaction>
</comment>
<dbReference type="InterPro" id="IPR045864">
    <property type="entry name" value="aa-tRNA-synth_II/BPL/LPL"/>
</dbReference>
<dbReference type="PANTHER" id="PTHR10993:SF7">
    <property type="entry name" value="LIPOYLTRANSFERASE 2, MITOCHONDRIAL-RELATED"/>
    <property type="match status" value="1"/>
</dbReference>
<comment type="miscellaneous">
    <text evidence="5">In the reaction, the free carboxyl group of octanoic acid is attached via an amide linkage to the epsilon-amino group of a specific lysine residue of lipoyl domains of lipoate-dependent enzymes.</text>
</comment>
<dbReference type="Gene3D" id="3.30.930.10">
    <property type="entry name" value="Bira Bifunctional Protein, Domain 2"/>
    <property type="match status" value="1"/>
</dbReference>
<feature type="binding site" evidence="5">
    <location>
        <begin position="177"/>
        <end position="179"/>
    </location>
    <ligand>
        <name>substrate</name>
    </ligand>
</feature>
<feature type="active site" description="Acyl-thioester intermediate" evidence="5">
    <location>
        <position position="195"/>
    </location>
</feature>
<accession>A0ABQ3JZP3</accession>
<organism evidence="7 8">
    <name type="scientific">Deinococcus piscis</name>
    <dbReference type="NCBI Taxonomy" id="394230"/>
    <lineage>
        <taxon>Bacteria</taxon>
        <taxon>Thermotogati</taxon>
        <taxon>Deinococcota</taxon>
        <taxon>Deinococci</taxon>
        <taxon>Deinococcales</taxon>
        <taxon>Deinococcaceae</taxon>
        <taxon>Deinococcus</taxon>
    </lineage>
</organism>
<name>A0ABQ3JZP3_9DEIO</name>
<protein>
    <recommendedName>
        <fullName evidence="5">Octanoyltransferase</fullName>
        <ecNumber evidence="5">2.3.1.181</ecNumber>
    </recommendedName>
    <alternativeName>
        <fullName evidence="5">Lipoate-protein ligase B</fullName>
    </alternativeName>
    <alternativeName>
        <fullName evidence="5">Lipoyl/octanoyl transferase</fullName>
    </alternativeName>
    <alternativeName>
        <fullName evidence="5">Octanoyl-[acyl-carrier-protein]-protein N-octanoyltransferase</fullName>
    </alternativeName>
</protein>
<keyword evidence="3 5" id="KW-0012">Acyltransferase</keyword>
<keyword evidence="8" id="KW-1185">Reference proteome</keyword>
<dbReference type="RefSeq" id="WP_229838793.1">
    <property type="nucleotide sequence ID" value="NZ_BNAL01000001.1"/>
</dbReference>
<dbReference type="Proteomes" id="UP000632154">
    <property type="component" value="Unassembled WGS sequence"/>
</dbReference>
<evidence type="ECO:0000256" key="1">
    <source>
        <dbReference type="ARBA" id="ARBA00004821"/>
    </source>
</evidence>
<comment type="similarity">
    <text evidence="5">Belongs to the LipB family.</text>
</comment>
<sequence>MTLTSPISPPQTAGPPAFDVLDLGTLPYREAWEVQHAHHARVAEGGQPTLLLVEHPPVLTLGRAAREGTNIVVTRDYLAAQGIEVLDVERGGDVTYHGPGQLVAYAIFPVGRRVRDFLRLLEAATVQALAELGLPDARPNPGYAGVYVSPRDVNGLRRDQKIASIGVAVKKHVALHGIGLNVSTQLHHFDLIVPCGLQDTQMTSVQREYDLRGSGRSANIDEAKAALSRAFGAAFREYDFSLPSPILPSPALPTEAFYPSSPSSKSSKESAS</sequence>
<dbReference type="PANTHER" id="PTHR10993">
    <property type="entry name" value="OCTANOYLTRANSFERASE"/>
    <property type="match status" value="1"/>
</dbReference>
<dbReference type="PROSITE" id="PS51733">
    <property type="entry name" value="BPL_LPL_CATALYTIC"/>
    <property type="match status" value="1"/>
</dbReference>
<dbReference type="InterPro" id="IPR000544">
    <property type="entry name" value="Octanoyltransferase"/>
</dbReference>
<feature type="binding site" evidence="5">
    <location>
        <begin position="164"/>
        <end position="166"/>
    </location>
    <ligand>
        <name>substrate</name>
    </ligand>
</feature>
<feature type="domain" description="BPL/LPL catalytic" evidence="6">
    <location>
        <begin position="44"/>
        <end position="239"/>
    </location>
</feature>
<evidence type="ECO:0000313" key="7">
    <source>
        <dbReference type="EMBL" id="GHF92425.1"/>
    </source>
</evidence>
<dbReference type="EMBL" id="BNAL01000001">
    <property type="protein sequence ID" value="GHF92425.1"/>
    <property type="molecule type" value="Genomic_DNA"/>
</dbReference>
<dbReference type="CDD" id="cd16444">
    <property type="entry name" value="LipB"/>
    <property type="match status" value="1"/>
</dbReference>
<keyword evidence="5" id="KW-0963">Cytoplasm</keyword>
<dbReference type="InterPro" id="IPR020605">
    <property type="entry name" value="Octanoyltransferase_CS"/>
</dbReference>
<proteinExistence type="inferred from homology"/>
<reference evidence="8" key="1">
    <citation type="journal article" date="2019" name="Int. J. Syst. Evol. Microbiol.">
        <title>The Global Catalogue of Microorganisms (GCM) 10K type strain sequencing project: providing services to taxonomists for standard genome sequencing and annotation.</title>
        <authorList>
            <consortium name="The Broad Institute Genomics Platform"/>
            <consortium name="The Broad Institute Genome Sequencing Center for Infectious Disease"/>
            <person name="Wu L."/>
            <person name="Ma J."/>
        </authorList>
    </citation>
    <scope>NUCLEOTIDE SEQUENCE [LARGE SCALE GENOMIC DNA]</scope>
    <source>
        <strain evidence="8">CGMCC 1.18439</strain>
    </source>
</reference>
<comment type="caution">
    <text evidence="7">The sequence shown here is derived from an EMBL/GenBank/DDBJ whole genome shotgun (WGS) entry which is preliminary data.</text>
</comment>
<dbReference type="NCBIfam" id="NF010925">
    <property type="entry name" value="PRK14345.1"/>
    <property type="match status" value="1"/>
</dbReference>
<comment type="function">
    <text evidence="4 5">Catalyzes the transfer of endogenously produced octanoic acid from octanoyl-acyl-carrier-protein onto the lipoyl domains of lipoate-dependent enzymes. Lipoyl-ACP can also act as a substrate although octanoyl-ACP is likely to be the physiological substrate.</text>
</comment>
<comment type="pathway">
    <text evidence="1 5">Protein modification; protein lipoylation via endogenous pathway; protein N(6)-(lipoyl)lysine from octanoyl-[acyl-carrier-protein]: step 1/2.</text>
</comment>
<evidence type="ECO:0000256" key="2">
    <source>
        <dbReference type="ARBA" id="ARBA00022679"/>
    </source>
</evidence>
<feature type="site" description="Lowers pKa of active site Cys" evidence="5">
    <location>
        <position position="161"/>
    </location>
</feature>
<dbReference type="EC" id="2.3.1.181" evidence="5"/>
<dbReference type="NCBIfam" id="TIGR00214">
    <property type="entry name" value="lipB"/>
    <property type="match status" value="1"/>
</dbReference>
<comment type="subcellular location">
    <subcellularLocation>
        <location evidence="5">Cytoplasm</location>
    </subcellularLocation>
</comment>
<evidence type="ECO:0000259" key="6">
    <source>
        <dbReference type="PROSITE" id="PS51733"/>
    </source>
</evidence>
<dbReference type="SUPFAM" id="SSF55681">
    <property type="entry name" value="Class II aaRS and biotin synthetases"/>
    <property type="match status" value="1"/>
</dbReference>
<gene>
    <name evidence="5" type="primary">lipB</name>
    <name evidence="7" type="ORF">GCM10017783_00210</name>
</gene>
<dbReference type="Pfam" id="PF21948">
    <property type="entry name" value="LplA-B_cat"/>
    <property type="match status" value="1"/>
</dbReference>
<feature type="binding site" evidence="5">
    <location>
        <begin position="90"/>
        <end position="97"/>
    </location>
    <ligand>
        <name>substrate</name>
    </ligand>
</feature>
<dbReference type="HAMAP" id="MF_00013">
    <property type="entry name" value="LipB"/>
    <property type="match status" value="1"/>
</dbReference>
<evidence type="ECO:0000256" key="3">
    <source>
        <dbReference type="ARBA" id="ARBA00023315"/>
    </source>
</evidence>
<dbReference type="PROSITE" id="PS01313">
    <property type="entry name" value="LIPB"/>
    <property type="match status" value="1"/>
</dbReference>
<dbReference type="InterPro" id="IPR004143">
    <property type="entry name" value="BPL_LPL_catalytic"/>
</dbReference>
<evidence type="ECO:0000256" key="5">
    <source>
        <dbReference type="HAMAP-Rule" id="MF_00013"/>
    </source>
</evidence>
<evidence type="ECO:0000256" key="4">
    <source>
        <dbReference type="ARBA" id="ARBA00024732"/>
    </source>
</evidence>
<keyword evidence="2 5" id="KW-0808">Transferase</keyword>
<evidence type="ECO:0000313" key="8">
    <source>
        <dbReference type="Proteomes" id="UP000632154"/>
    </source>
</evidence>